<evidence type="ECO:0000313" key="5">
    <source>
        <dbReference type="Proteomes" id="UP000000602"/>
    </source>
</evidence>
<organism evidence="4 5">
    <name type="scientific">Desulfotalea psychrophila (strain LSv54 / DSM 12343)</name>
    <dbReference type="NCBI Taxonomy" id="177439"/>
    <lineage>
        <taxon>Bacteria</taxon>
        <taxon>Pseudomonadati</taxon>
        <taxon>Thermodesulfobacteriota</taxon>
        <taxon>Desulfobulbia</taxon>
        <taxon>Desulfobulbales</taxon>
        <taxon>Desulfocapsaceae</taxon>
        <taxon>Desulfotalea</taxon>
    </lineage>
</organism>
<feature type="domain" description="Transglycosylase SLT" evidence="3">
    <location>
        <begin position="78"/>
        <end position="181"/>
    </location>
</feature>
<keyword evidence="5" id="KW-1185">Reference proteome</keyword>
<dbReference type="KEGG" id="dps:DP0427"/>
<reference evidence="5" key="1">
    <citation type="journal article" date="2004" name="Environ. Microbiol.">
        <title>The genome of Desulfotalea psychrophila, a sulfate-reducing bacterium from permanently cold Arctic sediments.</title>
        <authorList>
            <person name="Rabus R."/>
            <person name="Ruepp A."/>
            <person name="Frickey T."/>
            <person name="Rattei T."/>
            <person name="Fartmann B."/>
            <person name="Stark M."/>
            <person name="Bauer M."/>
            <person name="Zibat A."/>
            <person name="Lombardot T."/>
            <person name="Becker I."/>
            <person name="Amann J."/>
            <person name="Gellner K."/>
            <person name="Teeling H."/>
            <person name="Leuschner W.D."/>
            <person name="Gloeckner F.-O."/>
            <person name="Lupas A.N."/>
            <person name="Amann R."/>
            <person name="Klenk H.-P."/>
        </authorList>
    </citation>
    <scope>NUCLEOTIDE SEQUENCE [LARGE SCALE GENOMIC DNA]</scope>
    <source>
        <strain evidence="5">DSM 12343 / LSv54</strain>
    </source>
</reference>
<evidence type="ECO:0000256" key="1">
    <source>
        <dbReference type="ARBA" id="ARBA00007734"/>
    </source>
</evidence>
<dbReference type="CAZy" id="GH23">
    <property type="family name" value="Glycoside Hydrolase Family 23"/>
</dbReference>
<dbReference type="OrthoDB" id="9781970at2"/>
<dbReference type="PANTHER" id="PTHR37423">
    <property type="entry name" value="SOLUBLE LYTIC MUREIN TRANSGLYCOSYLASE-RELATED"/>
    <property type="match status" value="1"/>
</dbReference>
<dbReference type="Gene3D" id="1.10.530.10">
    <property type="match status" value="1"/>
</dbReference>
<sequence>MKCGTGPLKQLLFLLLIVLQPLPCSAAMYVCRDASGLSYTNLPLLASCVPLQFKKQTVIPSAKETYLWTDPASYSSHIRRASRRYRVDENFIRAMIRVESNFDRRAVSSKGAQGLMQLMPGTAKDLGVKNPFDPGENIAGGTRYFRRQLDRFDGDVILSLAAYNAGPNLVRRLGAVPQNRETPAYVKKVMRYYRLYKAQDKK</sequence>
<keyword evidence="2" id="KW-0732">Signal</keyword>
<evidence type="ECO:0000259" key="3">
    <source>
        <dbReference type="Pfam" id="PF01464"/>
    </source>
</evidence>
<dbReference type="SUPFAM" id="SSF53955">
    <property type="entry name" value="Lysozyme-like"/>
    <property type="match status" value="1"/>
</dbReference>
<dbReference type="STRING" id="177439.DP0427"/>
<dbReference type="InterPro" id="IPR008258">
    <property type="entry name" value="Transglycosylase_SLT_dom_1"/>
</dbReference>
<dbReference type="eggNOG" id="COG0741">
    <property type="taxonomic scope" value="Bacteria"/>
</dbReference>
<dbReference type="Pfam" id="PF01464">
    <property type="entry name" value="SLT"/>
    <property type="match status" value="1"/>
</dbReference>
<feature type="chain" id="PRO_5004270526" evidence="2">
    <location>
        <begin position="27"/>
        <end position="202"/>
    </location>
</feature>
<dbReference type="InterPro" id="IPR023346">
    <property type="entry name" value="Lysozyme-like_dom_sf"/>
</dbReference>
<dbReference type="PANTHER" id="PTHR37423:SF2">
    <property type="entry name" value="MEMBRANE-BOUND LYTIC MUREIN TRANSGLYCOSYLASE C"/>
    <property type="match status" value="1"/>
</dbReference>
<dbReference type="HOGENOM" id="CLU_065765_1_1_7"/>
<comment type="similarity">
    <text evidence="1">Belongs to the transglycosylase Slt family.</text>
</comment>
<protein>
    <submittedName>
        <fullName evidence="4">Related to soluble lytic murein transglycosylase [precursor]</fullName>
    </submittedName>
</protein>
<dbReference type="Proteomes" id="UP000000602">
    <property type="component" value="Chromosome"/>
</dbReference>
<feature type="signal peptide" evidence="2">
    <location>
        <begin position="1"/>
        <end position="26"/>
    </location>
</feature>
<proteinExistence type="inferred from homology"/>
<evidence type="ECO:0000313" key="4">
    <source>
        <dbReference type="EMBL" id="CAG35156.1"/>
    </source>
</evidence>
<dbReference type="RefSeq" id="WP_011187672.1">
    <property type="nucleotide sequence ID" value="NC_006138.1"/>
</dbReference>
<evidence type="ECO:0000256" key="2">
    <source>
        <dbReference type="SAM" id="SignalP"/>
    </source>
</evidence>
<gene>
    <name evidence="4" type="ordered locus">DP0427</name>
</gene>
<dbReference type="CDD" id="cd00254">
    <property type="entry name" value="LT-like"/>
    <property type="match status" value="1"/>
</dbReference>
<dbReference type="EMBL" id="CR522870">
    <property type="protein sequence ID" value="CAG35156.1"/>
    <property type="molecule type" value="Genomic_DNA"/>
</dbReference>
<name>Q6AR68_DESPS</name>
<accession>Q6AR68</accession>
<dbReference type="AlphaFoldDB" id="Q6AR68"/>